<evidence type="ECO:0000259" key="1">
    <source>
        <dbReference type="Pfam" id="PF19413"/>
    </source>
</evidence>
<dbReference type="InterPro" id="IPR011990">
    <property type="entry name" value="TPR-like_helical_dom_sf"/>
</dbReference>
<dbReference type="InterPro" id="IPR030887">
    <property type="entry name" value="Beta-barrel_YaiO"/>
</dbReference>
<dbReference type="PROSITE" id="PS51257">
    <property type="entry name" value="PROKAR_LIPOPROTEIN"/>
    <property type="match status" value="1"/>
</dbReference>
<dbReference type="Pfam" id="PF19413">
    <property type="entry name" value="YaiO"/>
    <property type="match status" value="1"/>
</dbReference>
<dbReference type="AlphaFoldDB" id="A0A4Q7PGN5"/>
<dbReference type="RefSeq" id="WP_130276841.1">
    <property type="nucleotide sequence ID" value="NZ_SGXG01000001.1"/>
</dbReference>
<protein>
    <submittedName>
        <fullName evidence="2">YaiO family outer membrane protein</fullName>
    </submittedName>
</protein>
<dbReference type="NCBIfam" id="TIGR04390">
    <property type="entry name" value="OMP_YaiO_dom"/>
    <property type="match status" value="1"/>
</dbReference>
<accession>A0A4Q7PGN5</accession>
<comment type="caution">
    <text evidence="2">The sequence shown here is derived from an EMBL/GenBank/DDBJ whole genome shotgun (WGS) entry which is preliminary data.</text>
</comment>
<gene>
    <name evidence="2" type="ORF">BC751_3704</name>
</gene>
<proteinExistence type="predicted"/>
<organism evidence="2 3">
    <name type="scientific">Cecembia calidifontis</name>
    <dbReference type="NCBI Taxonomy" id="1187080"/>
    <lineage>
        <taxon>Bacteria</taxon>
        <taxon>Pseudomonadati</taxon>
        <taxon>Bacteroidota</taxon>
        <taxon>Cytophagia</taxon>
        <taxon>Cytophagales</taxon>
        <taxon>Cyclobacteriaceae</taxon>
        <taxon>Cecembia</taxon>
    </lineage>
</organism>
<sequence length="424" mass="49862">MKIRVIYLIIGLFISCAFYSESNAQKIDSDSLLFTALEIAKEGKDRSKAIAMAKLGIQEAPDYLDFHLLLGRLYKEEGQVDSARYFLHYVIDHNPAYKDAFSYLLGLEYEERNIQEGLNMADNAIREYPNEERFYTFKHAFLQLQRDERVEFDFLKSAIKQFPDQSSFRQRLNLLENRLDNDRIGTHYSLTLFDRDAVGPWHLTGLQYIRERRWGSLIGRVNYANRLSSGSTIDSGFQYELESYFFTGRRSYSYVGLAYSPSLVFPEQRYGYSFFQNLDKGWEWEIGGRFTSVVPPEGRRDFRSLIFGLGKYVGSWWINLRSFIQNEDTQYYPAFTLTSRYYLNTRFDYFTMIAGYGTSPDERQTLGQFENRVALDSWRVGGGYFRLLGEKFVTGTQVMYNYQEYHPGRTQQELEFSLVFQMIF</sequence>
<feature type="domain" description="YaiO beta-barrel" evidence="1">
    <location>
        <begin position="182"/>
        <end position="362"/>
    </location>
</feature>
<name>A0A4Q7PGN5_9BACT</name>
<evidence type="ECO:0000313" key="3">
    <source>
        <dbReference type="Proteomes" id="UP000292209"/>
    </source>
</evidence>
<dbReference type="EMBL" id="SGXG01000001">
    <property type="protein sequence ID" value="RZS98072.1"/>
    <property type="molecule type" value="Genomic_DNA"/>
</dbReference>
<dbReference type="OrthoDB" id="742239at2"/>
<dbReference type="Gene3D" id="1.25.40.10">
    <property type="entry name" value="Tetratricopeptide repeat domain"/>
    <property type="match status" value="1"/>
</dbReference>
<dbReference type="Proteomes" id="UP000292209">
    <property type="component" value="Unassembled WGS sequence"/>
</dbReference>
<dbReference type="SUPFAM" id="SSF48452">
    <property type="entry name" value="TPR-like"/>
    <property type="match status" value="1"/>
</dbReference>
<evidence type="ECO:0000313" key="2">
    <source>
        <dbReference type="EMBL" id="RZS98072.1"/>
    </source>
</evidence>
<reference evidence="2 3" key="1">
    <citation type="submission" date="2019-02" db="EMBL/GenBank/DDBJ databases">
        <title>Genomic Encyclopedia of Archaeal and Bacterial Type Strains, Phase II (KMG-II): from individual species to whole genera.</title>
        <authorList>
            <person name="Goeker M."/>
        </authorList>
    </citation>
    <scope>NUCLEOTIDE SEQUENCE [LARGE SCALE GENOMIC DNA]</scope>
    <source>
        <strain evidence="2 3">DSM 21411</strain>
    </source>
</reference>
<keyword evidence="3" id="KW-1185">Reference proteome</keyword>